<sequence length="176" mass="18088">MVVALASLLAQQAAPHPSTLRAYEAPVVRPFEPAPDFGLEPAQGDGEAAADRRPLEAPVAVDAYARSYEFSPGDAEAAYDQGVASAEVRADQAAGPMAGRWQVADERGELTFGLLLNETGGLVEGGWRQGGRSGAAAYEGGVVTLDGLGSLAVAADGRSGVLTRGERSTPVILSRP</sequence>
<keyword evidence="3" id="KW-1185">Reference proteome</keyword>
<evidence type="ECO:0000313" key="2">
    <source>
        <dbReference type="EMBL" id="MBB4081295.1"/>
    </source>
</evidence>
<protein>
    <submittedName>
        <fullName evidence="2">Uncharacterized protein</fullName>
    </submittedName>
</protein>
<dbReference type="RefSeq" id="WP_183201804.1">
    <property type="nucleotide sequence ID" value="NZ_BAAAER010000002.1"/>
</dbReference>
<dbReference type="Proteomes" id="UP000529946">
    <property type="component" value="Unassembled WGS sequence"/>
</dbReference>
<accession>A0A7W6J9Z9</accession>
<dbReference type="AlphaFoldDB" id="A0A7W6J9Z9"/>
<name>A0A7W6J9Z9_9CAUL</name>
<gene>
    <name evidence="2" type="ORF">GGR12_000134</name>
</gene>
<comment type="caution">
    <text evidence="2">The sequence shown here is derived from an EMBL/GenBank/DDBJ whole genome shotgun (WGS) entry which is preliminary data.</text>
</comment>
<evidence type="ECO:0000313" key="3">
    <source>
        <dbReference type="Proteomes" id="UP000529946"/>
    </source>
</evidence>
<dbReference type="EMBL" id="JACIDM010000001">
    <property type="protein sequence ID" value="MBB4081295.1"/>
    <property type="molecule type" value="Genomic_DNA"/>
</dbReference>
<reference evidence="2 3" key="1">
    <citation type="submission" date="2020-08" db="EMBL/GenBank/DDBJ databases">
        <title>Genomic Encyclopedia of Type Strains, Phase IV (KMG-IV): sequencing the most valuable type-strain genomes for metagenomic binning, comparative biology and taxonomic classification.</title>
        <authorList>
            <person name="Goeker M."/>
        </authorList>
    </citation>
    <scope>NUCLEOTIDE SEQUENCE [LARGE SCALE GENOMIC DNA]</scope>
    <source>
        <strain evidence="2 3">DSM 23960</strain>
    </source>
</reference>
<proteinExistence type="predicted"/>
<evidence type="ECO:0000256" key="1">
    <source>
        <dbReference type="SAM" id="MobiDB-lite"/>
    </source>
</evidence>
<feature type="region of interest" description="Disordered" evidence="1">
    <location>
        <begin position="34"/>
        <end position="53"/>
    </location>
</feature>
<organism evidence="2 3">
    <name type="scientific">Brevundimonas lenta</name>
    <dbReference type="NCBI Taxonomy" id="424796"/>
    <lineage>
        <taxon>Bacteria</taxon>
        <taxon>Pseudomonadati</taxon>
        <taxon>Pseudomonadota</taxon>
        <taxon>Alphaproteobacteria</taxon>
        <taxon>Caulobacterales</taxon>
        <taxon>Caulobacteraceae</taxon>
        <taxon>Brevundimonas</taxon>
    </lineage>
</organism>